<dbReference type="GO" id="GO:0051539">
    <property type="term" value="F:4 iron, 4 sulfur cluster binding"/>
    <property type="evidence" value="ECO:0007669"/>
    <property type="project" value="UniProtKB-KW"/>
</dbReference>
<evidence type="ECO:0000256" key="5">
    <source>
        <dbReference type="ARBA" id="ARBA00022898"/>
    </source>
</evidence>
<keyword evidence="4" id="KW-0479">Metal-binding</keyword>
<evidence type="ECO:0000256" key="7">
    <source>
        <dbReference type="ARBA" id="ARBA00023014"/>
    </source>
</evidence>
<evidence type="ECO:0000256" key="3">
    <source>
        <dbReference type="ARBA" id="ARBA00022691"/>
    </source>
</evidence>
<evidence type="ECO:0000256" key="4">
    <source>
        <dbReference type="ARBA" id="ARBA00022723"/>
    </source>
</evidence>
<dbReference type="PANTHER" id="PTHR30538:SF0">
    <property type="entry name" value="L-LYSINE 2,3-AMINOMUTASE AQ_1632-RELATED"/>
    <property type="match status" value="1"/>
</dbReference>
<dbReference type="InterPro" id="IPR013785">
    <property type="entry name" value="Aldolase_TIM"/>
</dbReference>
<reference evidence="8 9" key="1">
    <citation type="submission" date="2023-11" db="EMBL/GenBank/DDBJ databases">
        <title>An acidophilic fungus is an integral part of prey digestion in a carnivorous sundew plant.</title>
        <authorList>
            <person name="Tsai I.J."/>
        </authorList>
    </citation>
    <scope>NUCLEOTIDE SEQUENCE [LARGE SCALE GENOMIC DNA]</scope>
    <source>
        <strain evidence="8">169a</strain>
    </source>
</reference>
<dbReference type="InterPro" id="IPR003739">
    <property type="entry name" value="Lys_aminomutase/Glu_NH3_mut"/>
</dbReference>
<dbReference type="Proteomes" id="UP001303373">
    <property type="component" value="Chromosome 10"/>
</dbReference>
<dbReference type="SFLD" id="SFLDS00029">
    <property type="entry name" value="Radical_SAM"/>
    <property type="match status" value="1"/>
</dbReference>
<dbReference type="InterPro" id="IPR007197">
    <property type="entry name" value="rSAM"/>
</dbReference>
<dbReference type="EMBL" id="CP138589">
    <property type="protein sequence ID" value="WPH03279.1"/>
    <property type="molecule type" value="Genomic_DNA"/>
</dbReference>
<keyword evidence="6" id="KW-0408">Iron</keyword>
<accession>A0AAQ3M8D4</accession>
<keyword evidence="2" id="KW-0004">4Fe-4S</keyword>
<organism evidence="8 9">
    <name type="scientific">Acrodontium crateriforme</name>
    <dbReference type="NCBI Taxonomy" id="150365"/>
    <lineage>
        <taxon>Eukaryota</taxon>
        <taxon>Fungi</taxon>
        <taxon>Dikarya</taxon>
        <taxon>Ascomycota</taxon>
        <taxon>Pezizomycotina</taxon>
        <taxon>Dothideomycetes</taxon>
        <taxon>Dothideomycetidae</taxon>
        <taxon>Mycosphaerellales</taxon>
        <taxon>Teratosphaeriaceae</taxon>
        <taxon>Acrodontium</taxon>
    </lineage>
</organism>
<dbReference type="InterPro" id="IPR058240">
    <property type="entry name" value="rSAM_sf"/>
</dbReference>
<dbReference type="AlphaFoldDB" id="A0AAQ3M8D4"/>
<keyword evidence="9" id="KW-1185">Reference proteome</keyword>
<dbReference type="GO" id="GO:0046872">
    <property type="term" value="F:metal ion binding"/>
    <property type="evidence" value="ECO:0007669"/>
    <property type="project" value="UniProtKB-KW"/>
</dbReference>
<evidence type="ECO:0000313" key="9">
    <source>
        <dbReference type="Proteomes" id="UP001303373"/>
    </source>
</evidence>
<evidence type="ECO:0000256" key="6">
    <source>
        <dbReference type="ARBA" id="ARBA00023004"/>
    </source>
</evidence>
<sequence length="523" mass="58393">MAVQQLLRGARLVTHSSSLTSATVTTTAIARVKAANAYSAISLYSTSGMPQSFSHPAHHSATTNPSSALSKIESAVCFSRHPLSSPPASNPSSIPGSSLKEQYWRNVKVWEHVTESEFTSYKWQVSNTIDRRDKLSKFLSDVLPSKIPPRRQRQQSRSVETTISRDAFLIDVLDGMKIAPMSVRLTPHILSVVNWADPFNDPICRQFLPLKSTMKPDHPALTLDSLHETDDSPVPGLVHRYPEKVLFLATSVCPVYCRFCTRSYAVGSNTESVTKNSMKPTRKRWEAMFEYISTNPQIQDVVVSGGDSYYLSPDHLRMIGERLLAMPNIKRFRFATKGLAVNPTRILDRSDGWTDNFIQLSEKGRSMGKQVAMHTHFNHPNEIAWVTEEAARFLFARGVTVRNQSVLLHGVNDDLDTMSKLIRKLADLNIQPYYVYQGDLVRGVEDLRTPLSVILDLEKRIRGTIAGFMMPSFVVDLPGGGGKRLATSFESYDESTGVSTWKAPGVTGDEAFEYYDPIRSESA</sequence>
<dbReference type="GO" id="GO:0003824">
    <property type="term" value="F:catalytic activity"/>
    <property type="evidence" value="ECO:0007669"/>
    <property type="project" value="InterPro"/>
</dbReference>
<keyword evidence="5" id="KW-0663">Pyridoxal phosphate</keyword>
<dbReference type="Gene3D" id="3.20.20.70">
    <property type="entry name" value="Aldolase class I"/>
    <property type="match status" value="1"/>
</dbReference>
<gene>
    <name evidence="8" type="ORF">R9X50_00615600</name>
</gene>
<evidence type="ECO:0000256" key="2">
    <source>
        <dbReference type="ARBA" id="ARBA00022485"/>
    </source>
</evidence>
<evidence type="ECO:0000256" key="1">
    <source>
        <dbReference type="ARBA" id="ARBA00001933"/>
    </source>
</evidence>
<dbReference type="PANTHER" id="PTHR30538">
    <property type="entry name" value="LYSINE 2,3-AMINOMUTASE-RELATED"/>
    <property type="match status" value="1"/>
</dbReference>
<proteinExistence type="predicted"/>
<evidence type="ECO:0000313" key="8">
    <source>
        <dbReference type="EMBL" id="WPH03279.1"/>
    </source>
</evidence>
<keyword evidence="7" id="KW-0411">Iron-sulfur</keyword>
<dbReference type="SUPFAM" id="SSF102114">
    <property type="entry name" value="Radical SAM enzymes"/>
    <property type="match status" value="1"/>
</dbReference>
<dbReference type="Gene3D" id="6.10.140.1170">
    <property type="match status" value="1"/>
</dbReference>
<evidence type="ECO:0008006" key="10">
    <source>
        <dbReference type="Google" id="ProtNLM"/>
    </source>
</evidence>
<protein>
    <recommendedName>
        <fullName evidence="10">L-lysine 2,3-aminomutase</fullName>
    </recommendedName>
</protein>
<comment type="cofactor">
    <cofactor evidence="1">
        <name>pyridoxal 5'-phosphate</name>
        <dbReference type="ChEBI" id="CHEBI:597326"/>
    </cofactor>
</comment>
<dbReference type="NCBIfam" id="TIGR00238">
    <property type="entry name" value="KamA family radical SAM protein"/>
    <property type="match status" value="1"/>
</dbReference>
<dbReference type="SFLD" id="SFLDG01070">
    <property type="entry name" value="PLP-dependent"/>
    <property type="match status" value="1"/>
</dbReference>
<name>A0AAQ3M8D4_9PEZI</name>
<keyword evidence="3" id="KW-0949">S-adenosyl-L-methionine</keyword>